<reference evidence="2" key="1">
    <citation type="journal article" date="2019" name="bioRxiv">
        <title>The Genome of the Zebra Mussel, Dreissena polymorpha: A Resource for Invasive Species Research.</title>
        <authorList>
            <person name="McCartney M.A."/>
            <person name="Auch B."/>
            <person name="Kono T."/>
            <person name="Mallez S."/>
            <person name="Zhang Y."/>
            <person name="Obille A."/>
            <person name="Becker A."/>
            <person name="Abrahante J.E."/>
            <person name="Garbe J."/>
            <person name="Badalamenti J.P."/>
            <person name="Herman A."/>
            <person name="Mangelson H."/>
            <person name="Liachko I."/>
            <person name="Sullivan S."/>
            <person name="Sone E.D."/>
            <person name="Koren S."/>
            <person name="Silverstein K.A.T."/>
            <person name="Beckman K.B."/>
            <person name="Gohl D.M."/>
        </authorList>
    </citation>
    <scope>NUCLEOTIDE SEQUENCE</scope>
    <source>
        <strain evidence="2">Duluth1</strain>
        <tissue evidence="2">Whole animal</tissue>
    </source>
</reference>
<dbReference type="SUPFAM" id="SSF56487">
    <property type="entry name" value="SRCR-like"/>
    <property type="match status" value="1"/>
</dbReference>
<evidence type="ECO:0000256" key="1">
    <source>
        <dbReference type="ARBA" id="ARBA00023157"/>
    </source>
</evidence>
<reference evidence="2" key="2">
    <citation type="submission" date="2020-11" db="EMBL/GenBank/DDBJ databases">
        <authorList>
            <person name="McCartney M.A."/>
            <person name="Auch B."/>
            <person name="Kono T."/>
            <person name="Mallez S."/>
            <person name="Becker A."/>
            <person name="Gohl D.M."/>
            <person name="Silverstein K.A.T."/>
            <person name="Koren S."/>
            <person name="Bechman K.B."/>
            <person name="Herman A."/>
            <person name="Abrahante J.E."/>
            <person name="Garbe J."/>
        </authorList>
    </citation>
    <scope>NUCLEOTIDE SEQUENCE</scope>
    <source>
        <strain evidence="2">Duluth1</strain>
        <tissue evidence="2">Whole animal</tissue>
    </source>
</reference>
<organism evidence="2 3">
    <name type="scientific">Dreissena polymorpha</name>
    <name type="common">Zebra mussel</name>
    <name type="synonym">Mytilus polymorpha</name>
    <dbReference type="NCBI Taxonomy" id="45954"/>
    <lineage>
        <taxon>Eukaryota</taxon>
        <taxon>Metazoa</taxon>
        <taxon>Spiralia</taxon>
        <taxon>Lophotrochozoa</taxon>
        <taxon>Mollusca</taxon>
        <taxon>Bivalvia</taxon>
        <taxon>Autobranchia</taxon>
        <taxon>Heteroconchia</taxon>
        <taxon>Euheterodonta</taxon>
        <taxon>Imparidentia</taxon>
        <taxon>Neoheterodontei</taxon>
        <taxon>Myida</taxon>
        <taxon>Dreissenoidea</taxon>
        <taxon>Dreissenidae</taxon>
        <taxon>Dreissena</taxon>
    </lineage>
</organism>
<dbReference type="Gene3D" id="3.10.250.10">
    <property type="entry name" value="SRCR-like domain"/>
    <property type="match status" value="1"/>
</dbReference>
<sequence>MKMVFQYTARFTEIHYLHYRDYELVDQPYFKPGFITNLVVDNIKCTGTEKDYQMCQSLTWFSNSQCKKQAFLRCSK</sequence>
<comment type="caution">
    <text evidence="2">The sequence shown here is derived from an EMBL/GenBank/DDBJ whole genome shotgun (WGS) entry which is preliminary data.</text>
</comment>
<evidence type="ECO:0000313" key="2">
    <source>
        <dbReference type="EMBL" id="KAH3870900.1"/>
    </source>
</evidence>
<dbReference type="InterPro" id="IPR036772">
    <property type="entry name" value="SRCR-like_dom_sf"/>
</dbReference>
<evidence type="ECO:0000313" key="3">
    <source>
        <dbReference type="Proteomes" id="UP000828390"/>
    </source>
</evidence>
<dbReference type="EMBL" id="JAIWYP010000002">
    <property type="protein sequence ID" value="KAH3870900.1"/>
    <property type="molecule type" value="Genomic_DNA"/>
</dbReference>
<gene>
    <name evidence="2" type="ORF">DPMN_034092</name>
</gene>
<accession>A0A9D4RLR8</accession>
<keyword evidence="3" id="KW-1185">Reference proteome</keyword>
<keyword evidence="1" id="KW-1015">Disulfide bond</keyword>
<dbReference type="GO" id="GO:0016020">
    <property type="term" value="C:membrane"/>
    <property type="evidence" value="ECO:0007669"/>
    <property type="project" value="InterPro"/>
</dbReference>
<protein>
    <submittedName>
        <fullName evidence="2">Uncharacterized protein</fullName>
    </submittedName>
</protein>
<dbReference type="AlphaFoldDB" id="A0A9D4RLR8"/>
<proteinExistence type="predicted"/>
<name>A0A9D4RLR8_DREPO</name>
<dbReference type="Proteomes" id="UP000828390">
    <property type="component" value="Unassembled WGS sequence"/>
</dbReference>